<sequence>MRRFTSGQLIVTLALAGVASATAVTTAAAAPVQAASALSAVAVAAPGQADGIWKLVGKDVFVGDAGNARNQGVTTDGSRWYFSGTNGLETTDLRYNTLTKSLPAIPPVLANPSPLASKGLNHIGDIDYAGGKLYISLDSSKRDPGTGNQYDTPVFAVYNSSDLGFTGQAAALAPPHGVQDIASWVAVDADKGLAYGMAYDNATELAVYNLRDWTFNHYVPLSQPIDQAQGGKVHDGWMYFASDNDAKTISRANLTTGQVQNLFQLKVPYDQEIEGLSFLQTADGLTLNILNREQPDPNGPENVTFYHYLLVDVPGTPTIEGSSKVGGFVTATPGTWSSDARFAYQWLVNGQAVAGATDARFHLVGKYLGDAVSVQVTGTWADGRSATVESAPLTVVNGAGAKK</sequence>
<evidence type="ECO:0000313" key="3">
    <source>
        <dbReference type="Proteomes" id="UP001500751"/>
    </source>
</evidence>
<protein>
    <submittedName>
        <fullName evidence="2">Uncharacterized protein</fullName>
    </submittedName>
</protein>
<dbReference type="Proteomes" id="UP001500751">
    <property type="component" value="Unassembled WGS sequence"/>
</dbReference>
<dbReference type="Gene3D" id="2.60.40.2700">
    <property type="match status" value="1"/>
</dbReference>
<name>A0ABP5G9K1_9ACTN</name>
<evidence type="ECO:0000256" key="1">
    <source>
        <dbReference type="SAM" id="SignalP"/>
    </source>
</evidence>
<gene>
    <name evidence="2" type="ORF">GCM10009839_49620</name>
</gene>
<proteinExistence type="predicted"/>
<feature type="chain" id="PRO_5046182078" evidence="1">
    <location>
        <begin position="24"/>
        <end position="403"/>
    </location>
</feature>
<accession>A0ABP5G9K1</accession>
<organism evidence="2 3">
    <name type="scientific">Catenulispora yoronensis</name>
    <dbReference type="NCBI Taxonomy" id="450799"/>
    <lineage>
        <taxon>Bacteria</taxon>
        <taxon>Bacillati</taxon>
        <taxon>Actinomycetota</taxon>
        <taxon>Actinomycetes</taxon>
        <taxon>Catenulisporales</taxon>
        <taxon>Catenulisporaceae</taxon>
        <taxon>Catenulispora</taxon>
    </lineage>
</organism>
<dbReference type="SUPFAM" id="SSF63825">
    <property type="entry name" value="YWTD domain"/>
    <property type="match status" value="1"/>
</dbReference>
<evidence type="ECO:0000313" key="2">
    <source>
        <dbReference type="EMBL" id="GAA2041295.1"/>
    </source>
</evidence>
<dbReference type="EMBL" id="BAAAQN010000031">
    <property type="protein sequence ID" value="GAA2041295.1"/>
    <property type="molecule type" value="Genomic_DNA"/>
</dbReference>
<feature type="signal peptide" evidence="1">
    <location>
        <begin position="1"/>
        <end position="23"/>
    </location>
</feature>
<keyword evidence="1" id="KW-0732">Signal</keyword>
<dbReference type="RefSeq" id="WP_344668048.1">
    <property type="nucleotide sequence ID" value="NZ_BAAAQN010000031.1"/>
</dbReference>
<reference evidence="3" key="1">
    <citation type="journal article" date="2019" name="Int. J. Syst. Evol. Microbiol.">
        <title>The Global Catalogue of Microorganisms (GCM) 10K type strain sequencing project: providing services to taxonomists for standard genome sequencing and annotation.</title>
        <authorList>
            <consortium name="The Broad Institute Genomics Platform"/>
            <consortium name="The Broad Institute Genome Sequencing Center for Infectious Disease"/>
            <person name="Wu L."/>
            <person name="Ma J."/>
        </authorList>
    </citation>
    <scope>NUCLEOTIDE SEQUENCE [LARGE SCALE GENOMIC DNA]</scope>
    <source>
        <strain evidence="3">JCM 16014</strain>
    </source>
</reference>
<comment type="caution">
    <text evidence="2">The sequence shown here is derived from an EMBL/GenBank/DDBJ whole genome shotgun (WGS) entry which is preliminary data.</text>
</comment>
<keyword evidence="3" id="KW-1185">Reference proteome</keyword>